<sequence>MMQVPIVLVHTWISLASDSNKETDDVVKIRAISMLQNLVGVLGIFPSKVT</sequence>
<dbReference type="RefSeq" id="WP_242289565.1">
    <property type="nucleotide sequence ID" value="NZ_JAKKSL010000008.1"/>
</dbReference>
<evidence type="ECO:0000313" key="2">
    <source>
        <dbReference type="Proteomes" id="UP001139646"/>
    </source>
</evidence>
<dbReference type="Proteomes" id="UP001139646">
    <property type="component" value="Unassembled WGS sequence"/>
</dbReference>
<name>A0ABS9X7J3_9GAMM</name>
<keyword evidence="2" id="KW-1185">Reference proteome</keyword>
<comment type="caution">
    <text evidence="1">The sequence shown here is derived from an EMBL/GenBank/DDBJ whole genome shotgun (WGS) entry which is preliminary data.</text>
</comment>
<gene>
    <name evidence="1" type="ORF">L3081_25730</name>
</gene>
<accession>A0ABS9X7J3</accession>
<reference evidence="1" key="1">
    <citation type="submission" date="2022-01" db="EMBL/GenBank/DDBJ databases">
        <title>Colwellia maritima, isolated from seawater.</title>
        <authorList>
            <person name="Kristyanto S."/>
            <person name="Jung J."/>
            <person name="Jeon C.O."/>
        </authorList>
    </citation>
    <scope>NUCLEOTIDE SEQUENCE</scope>
    <source>
        <strain evidence="1">MSW7</strain>
    </source>
</reference>
<protein>
    <submittedName>
        <fullName evidence="1">Uncharacterized protein</fullName>
    </submittedName>
</protein>
<proteinExistence type="predicted"/>
<dbReference type="EMBL" id="JAKKSL010000008">
    <property type="protein sequence ID" value="MCI2286206.1"/>
    <property type="molecule type" value="Genomic_DNA"/>
</dbReference>
<evidence type="ECO:0000313" key="1">
    <source>
        <dbReference type="EMBL" id="MCI2286206.1"/>
    </source>
</evidence>
<organism evidence="1 2">
    <name type="scientific">Colwellia maritima</name>
    <dbReference type="NCBI Taxonomy" id="2912588"/>
    <lineage>
        <taxon>Bacteria</taxon>
        <taxon>Pseudomonadati</taxon>
        <taxon>Pseudomonadota</taxon>
        <taxon>Gammaproteobacteria</taxon>
        <taxon>Alteromonadales</taxon>
        <taxon>Colwelliaceae</taxon>
        <taxon>Colwellia</taxon>
    </lineage>
</organism>